<dbReference type="SFLD" id="SFLDG01135">
    <property type="entry name" value="C1.5.6:_HAD__Beta-PGM__Phospha"/>
    <property type="match status" value="1"/>
</dbReference>
<sequence>MELYIFDLDGTIIDSSKDIAKAVNYAFEKLRLNKFPEEEIVKYVGYGARKLIEDLIPDKQDYWEESLNLFREYYNQNPSVHTKPYPYVKEVLEYLKENNKNIAVLTNKYEKISKDILKDIGLWEYIDLVVGADTLDTRKPEPDGVYFILKVLEKNKEESILIGDSEVDVLTGKNAGIKTALLLHGYGNKELAKNLNPDYIFKDFKDLLSEVKKWNGKQLSL</sequence>
<dbReference type="SFLD" id="SFLDG01129">
    <property type="entry name" value="C1.5:_HAD__Beta-PGM__Phosphata"/>
    <property type="match status" value="1"/>
</dbReference>
<dbReference type="NCBIfam" id="TIGR01549">
    <property type="entry name" value="HAD-SF-IA-v1"/>
    <property type="match status" value="1"/>
</dbReference>
<evidence type="ECO:0000313" key="6">
    <source>
        <dbReference type="Proteomes" id="UP001157947"/>
    </source>
</evidence>
<dbReference type="GO" id="GO:0008967">
    <property type="term" value="F:phosphoglycolate phosphatase activity"/>
    <property type="evidence" value="ECO:0007669"/>
    <property type="project" value="UniProtKB-EC"/>
</dbReference>
<dbReference type="InterPro" id="IPR041492">
    <property type="entry name" value="HAD_2"/>
</dbReference>
<dbReference type="EMBL" id="FXTX01000001">
    <property type="protein sequence ID" value="SMP00794.1"/>
    <property type="molecule type" value="Genomic_DNA"/>
</dbReference>
<dbReference type="SUPFAM" id="SSF56784">
    <property type="entry name" value="HAD-like"/>
    <property type="match status" value="1"/>
</dbReference>
<evidence type="ECO:0000256" key="4">
    <source>
        <dbReference type="ARBA" id="ARBA00013078"/>
    </source>
</evidence>
<evidence type="ECO:0000256" key="2">
    <source>
        <dbReference type="ARBA" id="ARBA00004818"/>
    </source>
</evidence>
<dbReference type="PRINTS" id="PR00413">
    <property type="entry name" value="HADHALOGNASE"/>
</dbReference>
<dbReference type="AlphaFoldDB" id="A0AA45WIQ1"/>
<evidence type="ECO:0000256" key="3">
    <source>
        <dbReference type="ARBA" id="ARBA00006171"/>
    </source>
</evidence>
<accession>A0AA45WIQ1</accession>
<reference evidence="5" key="1">
    <citation type="submission" date="2017-05" db="EMBL/GenBank/DDBJ databases">
        <authorList>
            <person name="Varghese N."/>
            <person name="Submissions S."/>
        </authorList>
    </citation>
    <scope>NUCLEOTIDE SEQUENCE</scope>
    <source>
        <strain evidence="5">DSM 18763</strain>
    </source>
</reference>
<evidence type="ECO:0000256" key="1">
    <source>
        <dbReference type="ARBA" id="ARBA00000830"/>
    </source>
</evidence>
<dbReference type="RefSeq" id="WP_265133625.1">
    <property type="nucleotide sequence ID" value="NZ_FXTX01000001.1"/>
</dbReference>
<comment type="catalytic activity">
    <reaction evidence="1">
        <text>2-phosphoglycolate + H2O = glycolate + phosphate</text>
        <dbReference type="Rhea" id="RHEA:14369"/>
        <dbReference type="ChEBI" id="CHEBI:15377"/>
        <dbReference type="ChEBI" id="CHEBI:29805"/>
        <dbReference type="ChEBI" id="CHEBI:43474"/>
        <dbReference type="ChEBI" id="CHEBI:58033"/>
        <dbReference type="EC" id="3.1.3.18"/>
    </reaction>
</comment>
<comment type="pathway">
    <text evidence="2">Organic acid metabolism; glycolate biosynthesis; glycolate from 2-phosphoglycolate: step 1/1.</text>
</comment>
<name>A0AA45WIQ1_9AQUI</name>
<dbReference type="InterPro" id="IPR023198">
    <property type="entry name" value="PGP-like_dom2"/>
</dbReference>
<dbReference type="GO" id="GO:0005829">
    <property type="term" value="C:cytosol"/>
    <property type="evidence" value="ECO:0007669"/>
    <property type="project" value="TreeGrafter"/>
</dbReference>
<dbReference type="SFLD" id="SFLDS00003">
    <property type="entry name" value="Haloacid_Dehalogenase"/>
    <property type="match status" value="1"/>
</dbReference>
<dbReference type="NCBIfam" id="TIGR01509">
    <property type="entry name" value="HAD-SF-IA-v3"/>
    <property type="match status" value="1"/>
</dbReference>
<dbReference type="EC" id="3.1.3.18" evidence="4"/>
<keyword evidence="6" id="KW-1185">Reference proteome</keyword>
<comment type="similarity">
    <text evidence="3">Belongs to the HAD-like hydrolase superfamily. CbbY/CbbZ/Gph/YieH family.</text>
</comment>
<evidence type="ECO:0000313" key="5">
    <source>
        <dbReference type="EMBL" id="SMP00794.1"/>
    </source>
</evidence>
<gene>
    <name evidence="5" type="ORF">SAMN06264868_101169</name>
</gene>
<dbReference type="InterPro" id="IPR006439">
    <property type="entry name" value="HAD-SF_hydro_IA"/>
</dbReference>
<dbReference type="Pfam" id="PF13419">
    <property type="entry name" value="HAD_2"/>
    <property type="match status" value="1"/>
</dbReference>
<proteinExistence type="inferred from homology"/>
<organism evidence="5 6">
    <name type="scientific">Venenivibrio stagnispumantis</name>
    <dbReference type="NCBI Taxonomy" id="407998"/>
    <lineage>
        <taxon>Bacteria</taxon>
        <taxon>Pseudomonadati</taxon>
        <taxon>Aquificota</taxon>
        <taxon>Aquificia</taxon>
        <taxon>Aquificales</taxon>
        <taxon>Hydrogenothermaceae</taxon>
        <taxon>Venenivibrio</taxon>
    </lineage>
</organism>
<dbReference type="Gene3D" id="1.10.150.240">
    <property type="entry name" value="Putative phosphatase, domain 2"/>
    <property type="match status" value="1"/>
</dbReference>
<dbReference type="InterPro" id="IPR050155">
    <property type="entry name" value="HAD-like_hydrolase_sf"/>
</dbReference>
<dbReference type="InterPro" id="IPR023214">
    <property type="entry name" value="HAD_sf"/>
</dbReference>
<dbReference type="GO" id="GO:0006281">
    <property type="term" value="P:DNA repair"/>
    <property type="evidence" value="ECO:0007669"/>
    <property type="project" value="TreeGrafter"/>
</dbReference>
<protein>
    <recommendedName>
        <fullName evidence="4">phosphoglycolate phosphatase</fullName>
        <ecNumber evidence="4">3.1.3.18</ecNumber>
    </recommendedName>
</protein>
<dbReference type="InterPro" id="IPR036412">
    <property type="entry name" value="HAD-like_sf"/>
</dbReference>
<comment type="caution">
    <text evidence="5">The sequence shown here is derived from an EMBL/GenBank/DDBJ whole genome shotgun (WGS) entry which is preliminary data.</text>
</comment>
<dbReference type="PANTHER" id="PTHR43434:SF1">
    <property type="entry name" value="PHOSPHOGLYCOLATE PHOSPHATASE"/>
    <property type="match status" value="1"/>
</dbReference>
<dbReference type="FunFam" id="3.40.50.1000:FF:000022">
    <property type="entry name" value="Phosphoglycolate phosphatase"/>
    <property type="match status" value="1"/>
</dbReference>
<dbReference type="Gene3D" id="3.40.50.1000">
    <property type="entry name" value="HAD superfamily/HAD-like"/>
    <property type="match status" value="1"/>
</dbReference>
<dbReference type="PANTHER" id="PTHR43434">
    <property type="entry name" value="PHOSPHOGLYCOLATE PHOSPHATASE"/>
    <property type="match status" value="1"/>
</dbReference>
<dbReference type="Proteomes" id="UP001157947">
    <property type="component" value="Unassembled WGS sequence"/>
</dbReference>